<dbReference type="CDD" id="cd09281">
    <property type="entry name" value="UPF0066"/>
    <property type="match status" value="1"/>
</dbReference>
<keyword evidence="1" id="KW-0949">S-adenosyl-L-methionine</keyword>
<dbReference type="SUPFAM" id="SSF118196">
    <property type="entry name" value="YaeB-like"/>
    <property type="match status" value="1"/>
</dbReference>
<dbReference type="InterPro" id="IPR023370">
    <property type="entry name" value="TrmO-like_N"/>
</dbReference>
<evidence type="ECO:0000256" key="2">
    <source>
        <dbReference type="ARBA" id="ARBA00033753"/>
    </source>
</evidence>
<dbReference type="InterPro" id="IPR040372">
    <property type="entry name" value="YaeB-like"/>
</dbReference>
<dbReference type="PANTHER" id="PTHR12818:SF0">
    <property type="entry name" value="TRNA (ADENINE(37)-N6)-METHYLTRANSFERASE"/>
    <property type="match status" value="1"/>
</dbReference>
<comment type="caution">
    <text evidence="4">The sequence shown here is derived from an EMBL/GenBank/DDBJ whole genome shotgun (WGS) entry which is preliminary data.</text>
</comment>
<protein>
    <submittedName>
        <fullName evidence="4">tRNA (N6-threonylcarbamoyladenosine(37)-N6)-methyltransferase TrmO</fullName>
    </submittedName>
</protein>
<dbReference type="PROSITE" id="PS51668">
    <property type="entry name" value="TSAA_2"/>
    <property type="match status" value="1"/>
</dbReference>
<evidence type="ECO:0000259" key="3">
    <source>
        <dbReference type="PROSITE" id="PS51668"/>
    </source>
</evidence>
<dbReference type="RefSeq" id="WP_236100105.1">
    <property type="nucleotide sequence ID" value="NZ_JAKGUD010000015.1"/>
</dbReference>
<feature type="domain" description="TsaA-like" evidence="3">
    <location>
        <begin position="7"/>
        <end position="137"/>
    </location>
</feature>
<dbReference type="InterPro" id="IPR036413">
    <property type="entry name" value="YaeB-like_sf"/>
</dbReference>
<dbReference type="Pfam" id="PF01980">
    <property type="entry name" value="TrmO_N"/>
    <property type="match status" value="1"/>
</dbReference>
<comment type="similarity">
    <text evidence="2">Belongs to the tRNA methyltransferase O family.</text>
</comment>
<sequence length="137" mass="15425">MREKHEIEPLGVIRSPYKSKEEIPRQGHFKPEVEAVAVLDEKWREGMKGLDCCDRLIFLFLFDRSEGAKLTANAHWLDGEKGVFATRSPNRPNGIGMTEVEVISVEGLEICFRGPDMLDGTPLIDIKPVVDTSRSND</sequence>
<gene>
    <name evidence="4" type="primary">tsaA</name>
    <name evidence="4" type="ORF">L2W38_11330</name>
</gene>
<dbReference type="Proteomes" id="UP001200430">
    <property type="component" value="Unassembled WGS sequence"/>
</dbReference>
<proteinExistence type="inferred from homology"/>
<dbReference type="InterPro" id="IPR036414">
    <property type="entry name" value="YaeB_N_sf"/>
</dbReference>
<evidence type="ECO:0000313" key="4">
    <source>
        <dbReference type="EMBL" id="MCF4143403.1"/>
    </source>
</evidence>
<evidence type="ECO:0000313" key="5">
    <source>
        <dbReference type="Proteomes" id="UP001200430"/>
    </source>
</evidence>
<accession>A0ABS9EUH1</accession>
<dbReference type="PANTHER" id="PTHR12818">
    <property type="entry name" value="TRNA (ADENINE(37)-N6)-METHYLTRANSFERASE"/>
    <property type="match status" value="1"/>
</dbReference>
<dbReference type="PROSITE" id="PS01318">
    <property type="entry name" value="TSAA_1"/>
    <property type="match status" value="1"/>
</dbReference>
<evidence type="ECO:0000256" key="1">
    <source>
        <dbReference type="ARBA" id="ARBA00022691"/>
    </source>
</evidence>
<dbReference type="EMBL" id="JAKGUD010000015">
    <property type="protein sequence ID" value="MCF4143403.1"/>
    <property type="molecule type" value="Genomic_DNA"/>
</dbReference>
<dbReference type="InterPro" id="IPR023368">
    <property type="entry name" value="UPF0066_cons_site"/>
</dbReference>
<organism evidence="4 5">
    <name type="scientific">Dethiosulfovibrio marinus</name>
    <dbReference type="NCBI Taxonomy" id="133532"/>
    <lineage>
        <taxon>Bacteria</taxon>
        <taxon>Thermotogati</taxon>
        <taxon>Synergistota</taxon>
        <taxon>Synergistia</taxon>
        <taxon>Synergistales</taxon>
        <taxon>Dethiosulfovibrionaceae</taxon>
        <taxon>Dethiosulfovibrio</taxon>
    </lineage>
</organism>
<dbReference type="Gene3D" id="2.40.30.70">
    <property type="entry name" value="YaeB-like"/>
    <property type="match status" value="1"/>
</dbReference>
<keyword evidence="5" id="KW-1185">Reference proteome</keyword>
<name>A0ABS9EUH1_9BACT</name>
<dbReference type="NCBIfam" id="TIGR00104">
    <property type="entry name" value="tRNA_TsaA"/>
    <property type="match status" value="1"/>
</dbReference>
<reference evidence="4 5" key="1">
    <citation type="submission" date="2022-01" db="EMBL/GenBank/DDBJ databases">
        <title>Dethiosulfovibrio faecalis sp. nov., a novel proteolytic, non-sulfur-reducing bacterium isolated from a marine aquaculture solid waste bioreactor.</title>
        <authorList>
            <person name="Grabowski S."/>
            <person name="Apolinario E."/>
            <person name="Schneider N."/>
            <person name="Marshall C.W."/>
            <person name="Sowers K.R."/>
        </authorList>
    </citation>
    <scope>NUCLEOTIDE SEQUENCE [LARGE SCALE GENOMIC DNA]</scope>
    <source>
        <strain evidence="4 5">DSM 12537</strain>
    </source>
</reference>